<dbReference type="PANTHER" id="PTHR13298:SF11">
    <property type="entry name" value="RAPAMYCIN-INSENSITIVE COMPANION OF MTOR"/>
    <property type="match status" value="1"/>
</dbReference>
<dbReference type="RefSeq" id="XP_001303389.1">
    <property type="nucleotide sequence ID" value="XM_001303388.1"/>
</dbReference>
<feature type="domain" description="Rapamycin-insensitive companion of mTOR N-terminal" evidence="1">
    <location>
        <begin position="24"/>
        <end position="322"/>
    </location>
</feature>
<dbReference type="PANTHER" id="PTHR13298">
    <property type="entry name" value="CYTOSOLIC REGULATOR PIANISSIMO"/>
    <property type="match status" value="1"/>
</dbReference>
<sequence>MITSAFEIKLSLVFEGGYSSVEQIKIMRKLVDEVKALDMSKIDLNFVARYIHQIFSIENLSLSTLIINMCYELEKATKEYITEKYDFDKLFVITGDYRTLELYQLTTELETLMYHYMNYIIDTYQAMPHSIVFGIISINDSPRFILRESILDTIVKAIETCHQIWDIPQLGTLFIKILTATQNEAMFAYVPQAIERGIPFVVQDHFISEIVSPFTQVAPLSPDTCKNSETILYTLLRSWPGIIHFGMNQNVLVDLLTSFNHQAESIIAVFRELLFLQHKSVPGNAFVAFTLNYLINSGLITVLNDTTPNSKTAALFLEDLLPSIGSTIARDLDLSAISSAHAQQSITPNCSSLVFKLAQSYSMNQSITSISSFAFNSIDPYLWEWHNIYKLLFIILPHNESECQTKTASIFFSKLFECFANAYLSDKTEKNVAMEESLQALFKLFVQYNNLWSILEASMLFRKAIDTTLTNIIKNQPDASAPYWPIFKTAAFMSCHSAPTKILKKWNLYDNMIKIGSKITKPCCAQMILNSLDCHPDPSLVNETFATFLSSSQQEIRECCIENLRSHIGTEFFAKTCFQNIVLPKLISSEDSSLLSLFCDCIVHDKNCLEVSKNNKEIRKVLFKKCRQILFFILDKNELEKEIEWWVDEGNTLYVDIFQATFNCSFSKEIPKTVFEKFPSLMFPLPPHIFGELCQTKEGADLLSKYVKKVIENLYVKSDEKERMGSFLSICLFGSSPITSSYMESHQILEKILEADLKSYNAIGLKIAGISLLYKSPYIVSCLQRYSWSSFEFGQTKLHLPSLPSVIKNYQRKLIKSDIVEIPPEYKETCEMVICMTNPKKNVDPRMKLKNLELTKKGSVSNTKVANFVLKQISSYYYKRSNRIFLFDLVGATPLMEKPTYSIEKGALKQAKNEISEIIKK</sequence>
<organism evidence="2 3">
    <name type="scientific">Trichomonas vaginalis (strain ATCC PRA-98 / G3)</name>
    <dbReference type="NCBI Taxonomy" id="412133"/>
    <lineage>
        <taxon>Eukaryota</taxon>
        <taxon>Metamonada</taxon>
        <taxon>Parabasalia</taxon>
        <taxon>Trichomonadida</taxon>
        <taxon>Trichomonadidae</taxon>
        <taxon>Trichomonas</taxon>
    </lineage>
</organism>
<reference evidence="2" key="2">
    <citation type="journal article" date="2007" name="Science">
        <title>Draft genome sequence of the sexually transmitted pathogen Trichomonas vaginalis.</title>
        <authorList>
            <person name="Carlton J.M."/>
            <person name="Hirt R.P."/>
            <person name="Silva J.C."/>
            <person name="Delcher A.L."/>
            <person name="Schatz M."/>
            <person name="Zhao Q."/>
            <person name="Wortman J.R."/>
            <person name="Bidwell S.L."/>
            <person name="Alsmark U.C.M."/>
            <person name="Besteiro S."/>
            <person name="Sicheritz-Ponten T."/>
            <person name="Noel C.J."/>
            <person name="Dacks J.B."/>
            <person name="Foster P.G."/>
            <person name="Simillion C."/>
            <person name="Van de Peer Y."/>
            <person name="Miranda-Saavedra D."/>
            <person name="Barton G.J."/>
            <person name="Westrop G.D."/>
            <person name="Mueller S."/>
            <person name="Dessi D."/>
            <person name="Fiori P.L."/>
            <person name="Ren Q."/>
            <person name="Paulsen I."/>
            <person name="Zhang H."/>
            <person name="Bastida-Corcuera F.D."/>
            <person name="Simoes-Barbosa A."/>
            <person name="Brown M.T."/>
            <person name="Hayes R.D."/>
            <person name="Mukherjee M."/>
            <person name="Okumura C.Y."/>
            <person name="Schneider R."/>
            <person name="Smith A.J."/>
            <person name="Vanacova S."/>
            <person name="Villalvazo M."/>
            <person name="Haas B.J."/>
            <person name="Pertea M."/>
            <person name="Feldblyum T.V."/>
            <person name="Utterback T.R."/>
            <person name="Shu C.L."/>
            <person name="Osoegawa K."/>
            <person name="de Jong P.J."/>
            <person name="Hrdy I."/>
            <person name="Horvathova L."/>
            <person name="Zubacova Z."/>
            <person name="Dolezal P."/>
            <person name="Malik S.B."/>
            <person name="Logsdon J.M. Jr."/>
            <person name="Henze K."/>
            <person name="Gupta A."/>
            <person name="Wang C.C."/>
            <person name="Dunne R.L."/>
            <person name="Upcroft J.A."/>
            <person name="Upcroft P."/>
            <person name="White O."/>
            <person name="Salzberg S.L."/>
            <person name="Tang P."/>
            <person name="Chiu C.-H."/>
            <person name="Lee Y.-S."/>
            <person name="Embley T.M."/>
            <person name="Coombs G.H."/>
            <person name="Mottram J.C."/>
            <person name="Tachezy J."/>
            <person name="Fraser-Liggett C.M."/>
            <person name="Johnson P.J."/>
        </authorList>
    </citation>
    <scope>NUCLEOTIDE SEQUENCE [LARGE SCALE GENOMIC DNA]</scope>
    <source>
        <strain evidence="2">G3</strain>
    </source>
</reference>
<evidence type="ECO:0000313" key="2">
    <source>
        <dbReference type="EMBL" id="EAX90459.1"/>
    </source>
</evidence>
<dbReference type="STRING" id="5722.A2FXA7"/>
<dbReference type="KEGG" id="tva:4748144"/>
<dbReference type="EMBL" id="DS114106">
    <property type="protein sequence ID" value="EAX90459.1"/>
    <property type="molecule type" value="Genomic_DNA"/>
</dbReference>
<dbReference type="InterPro" id="IPR028268">
    <property type="entry name" value="Pianissimo_fam"/>
</dbReference>
<keyword evidence="3" id="KW-1185">Reference proteome</keyword>
<dbReference type="VEuPathDB" id="TrichDB:TVAG_232410"/>
<reference evidence="2" key="1">
    <citation type="submission" date="2006-10" db="EMBL/GenBank/DDBJ databases">
        <authorList>
            <person name="Amadeo P."/>
            <person name="Zhao Q."/>
            <person name="Wortman J."/>
            <person name="Fraser-Liggett C."/>
            <person name="Carlton J."/>
        </authorList>
    </citation>
    <scope>NUCLEOTIDE SEQUENCE</scope>
    <source>
        <strain evidence="2">G3</strain>
    </source>
</reference>
<proteinExistence type="predicted"/>
<protein>
    <recommendedName>
        <fullName evidence="1">Rapamycin-insensitive companion of mTOR N-terminal domain-containing protein</fullName>
    </recommendedName>
</protein>
<dbReference type="GO" id="GO:0038203">
    <property type="term" value="P:TORC2 signaling"/>
    <property type="evidence" value="ECO:0000318"/>
    <property type="project" value="GO_Central"/>
</dbReference>
<dbReference type="GO" id="GO:0031932">
    <property type="term" value="C:TORC2 complex"/>
    <property type="evidence" value="ECO:0000318"/>
    <property type="project" value="GO_Central"/>
</dbReference>
<dbReference type="VEuPathDB" id="TrichDB:TVAGG3_0527270"/>
<dbReference type="SMR" id="A2FXA7"/>
<dbReference type="InterPro" id="IPR028267">
    <property type="entry name" value="Pianissimo_N"/>
</dbReference>
<dbReference type="SMART" id="SM01308">
    <property type="entry name" value="RICTOR_N"/>
    <property type="match status" value="1"/>
</dbReference>
<dbReference type="SMART" id="SM01303">
    <property type="entry name" value="RasGEF_N_2"/>
    <property type="match status" value="1"/>
</dbReference>
<evidence type="ECO:0000259" key="1">
    <source>
        <dbReference type="SMART" id="SM01308"/>
    </source>
</evidence>
<name>A2FXA7_TRIV3</name>
<accession>A2FXA7</accession>
<dbReference type="Proteomes" id="UP000001542">
    <property type="component" value="Unassembled WGS sequence"/>
</dbReference>
<dbReference type="OrthoDB" id="271111at2759"/>
<gene>
    <name evidence="2" type="ORF">TVAG_232410</name>
</gene>
<evidence type="ECO:0000313" key="3">
    <source>
        <dbReference type="Proteomes" id="UP000001542"/>
    </source>
</evidence>
<dbReference type="AlphaFoldDB" id="A2FXA7"/>
<dbReference type="InParanoid" id="A2FXA7"/>